<protein>
    <recommendedName>
        <fullName evidence="1">Aminotransferase-like plant mobile domain-containing protein</fullName>
    </recommendedName>
</protein>
<sequence length="160" mass="18657">MCRATKIGAFEIGGALILLQLWARDRFPHIAPQRLMRGHIKPFVDIQGQPLPRGPLGIRYVVWQPYSDEVIANQPKYCTVGKEIWRTVAPLICFHIVEKHYPDRVMRQFGMQQYIPSDVNTDEKLHSIDLHPQVGLLDDNDEYMKWYRRITLRFISPMGA</sequence>
<dbReference type="PANTHER" id="PTHR46033">
    <property type="entry name" value="PROTEIN MAIN-LIKE 2"/>
    <property type="match status" value="1"/>
</dbReference>
<reference evidence="2" key="1">
    <citation type="submission" date="2018-02" db="EMBL/GenBank/DDBJ databases">
        <authorList>
            <person name="Cohen D.B."/>
            <person name="Kent A.D."/>
        </authorList>
    </citation>
    <scope>NUCLEOTIDE SEQUENCE</scope>
</reference>
<dbReference type="PANTHER" id="PTHR46033:SF8">
    <property type="entry name" value="PROTEIN MAINTENANCE OF MERISTEMS-LIKE"/>
    <property type="match status" value="1"/>
</dbReference>
<dbReference type="Pfam" id="PF10536">
    <property type="entry name" value="PMD"/>
    <property type="match status" value="1"/>
</dbReference>
<evidence type="ECO:0000313" key="2">
    <source>
        <dbReference type="EMBL" id="SPC96658.1"/>
    </source>
</evidence>
<dbReference type="AlphaFoldDB" id="A0A2N9GB73"/>
<dbReference type="InterPro" id="IPR019557">
    <property type="entry name" value="AminoTfrase-like_pln_mobile"/>
</dbReference>
<proteinExistence type="predicted"/>
<name>A0A2N9GB73_FAGSY</name>
<gene>
    <name evidence="2" type="ORF">FSB_LOCUS24540</name>
</gene>
<organism evidence="2">
    <name type="scientific">Fagus sylvatica</name>
    <name type="common">Beechnut</name>
    <dbReference type="NCBI Taxonomy" id="28930"/>
    <lineage>
        <taxon>Eukaryota</taxon>
        <taxon>Viridiplantae</taxon>
        <taxon>Streptophyta</taxon>
        <taxon>Embryophyta</taxon>
        <taxon>Tracheophyta</taxon>
        <taxon>Spermatophyta</taxon>
        <taxon>Magnoliopsida</taxon>
        <taxon>eudicotyledons</taxon>
        <taxon>Gunneridae</taxon>
        <taxon>Pentapetalae</taxon>
        <taxon>rosids</taxon>
        <taxon>fabids</taxon>
        <taxon>Fagales</taxon>
        <taxon>Fagaceae</taxon>
        <taxon>Fagus</taxon>
    </lineage>
</organism>
<dbReference type="GO" id="GO:0010073">
    <property type="term" value="P:meristem maintenance"/>
    <property type="evidence" value="ECO:0007669"/>
    <property type="project" value="InterPro"/>
</dbReference>
<dbReference type="EMBL" id="OIVN01001689">
    <property type="protein sequence ID" value="SPC96658.1"/>
    <property type="molecule type" value="Genomic_DNA"/>
</dbReference>
<feature type="domain" description="Aminotransferase-like plant mobile" evidence="1">
    <location>
        <begin position="1"/>
        <end position="150"/>
    </location>
</feature>
<dbReference type="InterPro" id="IPR044824">
    <property type="entry name" value="MAIN-like"/>
</dbReference>
<evidence type="ECO:0000259" key="1">
    <source>
        <dbReference type="Pfam" id="PF10536"/>
    </source>
</evidence>
<accession>A0A2N9GB73</accession>